<evidence type="ECO:0000259" key="9">
    <source>
        <dbReference type="Pfam" id="PF08220"/>
    </source>
</evidence>
<evidence type="ECO:0000256" key="3">
    <source>
        <dbReference type="ARBA" id="ARBA00023016"/>
    </source>
</evidence>
<dbReference type="InterPro" id="IPR002571">
    <property type="entry name" value="HrcA"/>
</dbReference>
<dbReference type="GO" id="GO:0003700">
    <property type="term" value="F:DNA-binding transcription factor activity"/>
    <property type="evidence" value="ECO:0007669"/>
    <property type="project" value="InterPro"/>
</dbReference>
<organism evidence="10 11">
    <name type="scientific">Goekera deserti</name>
    <dbReference type="NCBI Taxonomy" id="2497753"/>
    <lineage>
        <taxon>Bacteria</taxon>
        <taxon>Bacillati</taxon>
        <taxon>Actinomycetota</taxon>
        <taxon>Actinomycetes</taxon>
        <taxon>Geodermatophilales</taxon>
        <taxon>Geodermatophilaceae</taxon>
        <taxon>Goekera</taxon>
    </lineage>
</organism>
<protein>
    <recommendedName>
        <fullName evidence="6">Heat-inducible transcription repressor HrcA</fullName>
    </recommendedName>
</protein>
<evidence type="ECO:0000313" key="10">
    <source>
        <dbReference type="EMBL" id="NEL53650.1"/>
    </source>
</evidence>
<keyword evidence="1 6" id="KW-0678">Repressor</keyword>
<feature type="region of interest" description="Disordered" evidence="7">
    <location>
        <begin position="1"/>
        <end position="23"/>
    </location>
</feature>
<evidence type="ECO:0000256" key="7">
    <source>
        <dbReference type="SAM" id="MobiDB-lite"/>
    </source>
</evidence>
<accession>A0A7K3WCZ7</accession>
<dbReference type="AlphaFoldDB" id="A0A7K3WCZ7"/>
<gene>
    <name evidence="6 10" type="primary">hrcA</name>
    <name evidence="10" type="ORF">G1H19_06480</name>
</gene>
<dbReference type="GO" id="GO:0045892">
    <property type="term" value="P:negative regulation of DNA-templated transcription"/>
    <property type="evidence" value="ECO:0007669"/>
    <property type="project" value="UniProtKB-UniRule"/>
</dbReference>
<dbReference type="InterPro" id="IPR001034">
    <property type="entry name" value="DeoR_HTH"/>
</dbReference>
<dbReference type="Pfam" id="PF01628">
    <property type="entry name" value="HrcA"/>
    <property type="match status" value="1"/>
</dbReference>
<dbReference type="InterPro" id="IPR036388">
    <property type="entry name" value="WH-like_DNA-bd_sf"/>
</dbReference>
<feature type="domain" description="Heat-inducible transcription repressor HrcA C-terminal" evidence="8">
    <location>
        <begin position="129"/>
        <end position="345"/>
    </location>
</feature>
<dbReference type="InterPro" id="IPR021153">
    <property type="entry name" value="HrcA_C"/>
</dbReference>
<dbReference type="InterPro" id="IPR029016">
    <property type="entry name" value="GAF-like_dom_sf"/>
</dbReference>
<reference evidence="10 11" key="1">
    <citation type="submission" date="2020-02" db="EMBL/GenBank/DDBJ databases">
        <title>The whole genome sequence of CPCC 205119.</title>
        <authorList>
            <person name="Jiang Z."/>
        </authorList>
    </citation>
    <scope>NUCLEOTIDE SEQUENCE [LARGE SCALE GENOMIC DNA]</scope>
    <source>
        <strain evidence="10 11">CPCC 205119</strain>
    </source>
</reference>
<dbReference type="Gene3D" id="3.30.390.60">
    <property type="entry name" value="Heat-inducible transcription repressor hrca homolog, domain 3"/>
    <property type="match status" value="1"/>
</dbReference>
<dbReference type="InterPro" id="IPR036390">
    <property type="entry name" value="WH_DNA-bd_sf"/>
</dbReference>
<evidence type="ECO:0000256" key="4">
    <source>
        <dbReference type="ARBA" id="ARBA00023163"/>
    </source>
</evidence>
<evidence type="ECO:0000256" key="6">
    <source>
        <dbReference type="HAMAP-Rule" id="MF_00081"/>
    </source>
</evidence>
<dbReference type="HAMAP" id="MF_00081">
    <property type="entry name" value="HrcA"/>
    <property type="match status" value="1"/>
</dbReference>
<keyword evidence="2 6" id="KW-0805">Transcription regulation</keyword>
<dbReference type="PANTHER" id="PTHR34824">
    <property type="entry name" value="HEAT-INDUCIBLE TRANSCRIPTION REPRESSOR HRCA"/>
    <property type="match status" value="1"/>
</dbReference>
<dbReference type="NCBIfam" id="TIGR00331">
    <property type="entry name" value="hrcA"/>
    <property type="match status" value="1"/>
</dbReference>
<sequence>MARPWPPARTAAPHARRPVREVSGVAHDDRRLQVLRAIVQDYVSTNDPVGSKALAARHDLGVSPATIRNDMAVLEEEGYITQPHTSAGRVPTDKGYRFFVDRLSAVKPLSVAERRAIEKFLDGAVDLHDVLGRSVRLLAQLTRQVAVVQYPTLSRSAVRHLELVHLGPHRLLVVLITDTGRVEQRVVECPAEVGAEAVAELRTLLNSAFVGAKLAEASSTVPDLVENAPPHLRALVATVGATLVETLVEPGEDRLVVGGTANLTRGSALDFPGTVRPLLEALEEQVIVLRLIGEVDPSTVFVSIGEENAHEALTGASVVSVGYGSGDRALGGLGVVGPTRMDYAGNMAAVRAVARYVGQLLAES</sequence>
<comment type="caution">
    <text evidence="10">The sequence shown here is derived from an EMBL/GenBank/DDBJ whole genome shotgun (WGS) entry which is preliminary data.</text>
</comment>
<dbReference type="SUPFAM" id="SSF55781">
    <property type="entry name" value="GAF domain-like"/>
    <property type="match status" value="1"/>
</dbReference>
<dbReference type="EMBL" id="JAAGWK010000009">
    <property type="protein sequence ID" value="NEL53650.1"/>
    <property type="molecule type" value="Genomic_DNA"/>
</dbReference>
<dbReference type="Pfam" id="PF08220">
    <property type="entry name" value="HTH_DeoR"/>
    <property type="match status" value="1"/>
</dbReference>
<dbReference type="GO" id="GO:0003677">
    <property type="term" value="F:DNA binding"/>
    <property type="evidence" value="ECO:0007669"/>
    <property type="project" value="InterPro"/>
</dbReference>
<dbReference type="PIRSF" id="PIRSF005485">
    <property type="entry name" value="HrcA"/>
    <property type="match status" value="1"/>
</dbReference>
<evidence type="ECO:0000259" key="8">
    <source>
        <dbReference type="Pfam" id="PF01628"/>
    </source>
</evidence>
<dbReference type="InterPro" id="IPR023120">
    <property type="entry name" value="WHTH_transcript_rep_HrcA_IDD"/>
</dbReference>
<evidence type="ECO:0000256" key="5">
    <source>
        <dbReference type="ARBA" id="ARBA00055319"/>
    </source>
</evidence>
<keyword evidence="3 6" id="KW-0346">Stress response</keyword>
<dbReference type="SUPFAM" id="SSF46785">
    <property type="entry name" value="Winged helix' DNA-binding domain"/>
    <property type="match status" value="1"/>
</dbReference>
<comment type="function">
    <text evidence="5 6">Negative regulator of class I heat shock genes (grpE-dnaK-dnaJ and groELS operons). Prevents heat-shock induction of these operons.</text>
</comment>
<keyword evidence="11" id="KW-1185">Reference proteome</keyword>
<dbReference type="Gene3D" id="3.30.450.40">
    <property type="match status" value="1"/>
</dbReference>
<dbReference type="Gene3D" id="1.10.10.10">
    <property type="entry name" value="Winged helix-like DNA-binding domain superfamily/Winged helix DNA-binding domain"/>
    <property type="match status" value="1"/>
</dbReference>
<proteinExistence type="inferred from homology"/>
<name>A0A7K3WCZ7_9ACTN</name>
<evidence type="ECO:0000313" key="11">
    <source>
        <dbReference type="Proteomes" id="UP000470470"/>
    </source>
</evidence>
<evidence type="ECO:0000256" key="1">
    <source>
        <dbReference type="ARBA" id="ARBA00022491"/>
    </source>
</evidence>
<comment type="similarity">
    <text evidence="6">Belongs to the HrcA family.</text>
</comment>
<dbReference type="PANTHER" id="PTHR34824:SF1">
    <property type="entry name" value="HEAT-INDUCIBLE TRANSCRIPTION REPRESSOR HRCA"/>
    <property type="match status" value="1"/>
</dbReference>
<dbReference type="Proteomes" id="UP000470470">
    <property type="component" value="Unassembled WGS sequence"/>
</dbReference>
<feature type="domain" description="HTH deoR-type" evidence="9">
    <location>
        <begin position="59"/>
        <end position="87"/>
    </location>
</feature>
<dbReference type="FunFam" id="1.10.10.10:FF:000049">
    <property type="entry name" value="Heat-inducible transcription repressor HrcA"/>
    <property type="match status" value="1"/>
</dbReference>
<evidence type="ECO:0000256" key="2">
    <source>
        <dbReference type="ARBA" id="ARBA00023015"/>
    </source>
</evidence>
<keyword evidence="4 6" id="KW-0804">Transcription</keyword>